<evidence type="ECO:0000256" key="3">
    <source>
        <dbReference type="ARBA" id="ARBA00022729"/>
    </source>
</evidence>
<proteinExistence type="inferred from homology"/>
<dbReference type="InterPro" id="IPR000709">
    <property type="entry name" value="Leu_Ile_Val-bd"/>
</dbReference>
<dbReference type="eggNOG" id="COG0683">
    <property type="taxonomic scope" value="Bacteria"/>
</dbReference>
<evidence type="ECO:0000256" key="2">
    <source>
        <dbReference type="ARBA" id="ARBA00022448"/>
    </source>
</evidence>
<dbReference type="EMBL" id="AWXZ01000044">
    <property type="protein sequence ID" value="ESR22459.1"/>
    <property type="molecule type" value="Genomic_DNA"/>
</dbReference>
<keyword evidence="8" id="KW-1185">Reference proteome</keyword>
<feature type="signal peptide" evidence="5">
    <location>
        <begin position="1"/>
        <end position="23"/>
    </location>
</feature>
<dbReference type="GO" id="GO:0006865">
    <property type="term" value="P:amino acid transport"/>
    <property type="evidence" value="ECO:0007669"/>
    <property type="project" value="UniProtKB-KW"/>
</dbReference>
<keyword evidence="2" id="KW-0813">Transport</keyword>
<comment type="caution">
    <text evidence="7">The sequence shown here is derived from an EMBL/GenBank/DDBJ whole genome shotgun (WGS) entry which is preliminary data.</text>
</comment>
<dbReference type="PRINTS" id="PR00337">
    <property type="entry name" value="LEUILEVALBP"/>
</dbReference>
<evidence type="ECO:0000256" key="4">
    <source>
        <dbReference type="ARBA" id="ARBA00022970"/>
    </source>
</evidence>
<keyword evidence="4" id="KW-0029">Amino-acid transport</keyword>
<reference evidence="7 8" key="1">
    <citation type="journal article" date="2014" name="Genome Announc.">
        <title>Draft Genome Sequence of Lutibaculum baratangense Strain AMV1T, Isolated from a Mud Volcano in Andamans, India.</title>
        <authorList>
            <person name="Singh A."/>
            <person name="Sreenivas A."/>
            <person name="Sathyanarayana Reddy G."/>
            <person name="Pinnaka A.K."/>
            <person name="Shivaji S."/>
        </authorList>
    </citation>
    <scope>NUCLEOTIDE SEQUENCE [LARGE SCALE GENOMIC DNA]</scope>
    <source>
        <strain evidence="7 8">AMV1</strain>
    </source>
</reference>
<dbReference type="Proteomes" id="UP000017819">
    <property type="component" value="Unassembled WGS sequence"/>
</dbReference>
<dbReference type="PANTHER" id="PTHR47151:SF2">
    <property type="entry name" value="AMINO ACID BINDING PROTEIN"/>
    <property type="match status" value="1"/>
</dbReference>
<evidence type="ECO:0000256" key="5">
    <source>
        <dbReference type="SAM" id="SignalP"/>
    </source>
</evidence>
<dbReference type="Gene3D" id="3.40.50.2300">
    <property type="match status" value="2"/>
</dbReference>
<dbReference type="AlphaFoldDB" id="V4RAP8"/>
<dbReference type="STRING" id="631454.N177_4189"/>
<name>V4RAP8_9HYPH</name>
<dbReference type="OrthoDB" id="9768386at2"/>
<protein>
    <submittedName>
        <fullName evidence="7">High-affinity leucine-specific transport system, periplasmic binding protein LivK</fullName>
    </submittedName>
</protein>
<accession>V4RAP8</accession>
<comment type="similarity">
    <text evidence="1">Belongs to the leucine-binding protein family.</text>
</comment>
<evidence type="ECO:0000313" key="7">
    <source>
        <dbReference type="EMBL" id="ESR22459.1"/>
    </source>
</evidence>
<evidence type="ECO:0000256" key="1">
    <source>
        <dbReference type="ARBA" id="ARBA00010062"/>
    </source>
</evidence>
<sequence>MKKHLLAGVVLVGLAAAPGAALAEIAIATAGPMTGQYATFGAQMKAGAEQAVKDINAAGGVLGEQLVLRIGDDACDPKQAVAVANQFAGGDVVFVAGHFCSGSSIPASQVYAEEGIIQISPASTNPTFTENRPGDGIFRVCGRDDQQGQVAGEYLAEHFGDKNIAIVHDKTAYGKGLADETKKYLNEAGKEEVIYEAYTAGEKDYTALVSKLKQSNVDVLYVGGYHTEAGLIVRQMRDQGMDTILVSGDALVTDEYWSITGDAGAGTLMTFSPDPRKSEKAAPVVEEFRGQNIEPEGYVLYTYAAIQAWVQAVEAAGSTDYDAVVDALNEGTFDTVLGELEFDDKGDVTLPGYVFYEWKDGEYDYLESM</sequence>
<evidence type="ECO:0000313" key="8">
    <source>
        <dbReference type="Proteomes" id="UP000017819"/>
    </source>
</evidence>
<keyword evidence="3 5" id="KW-0732">Signal</keyword>
<dbReference type="PANTHER" id="PTHR47151">
    <property type="entry name" value="LEU/ILE/VAL-BINDING ABC TRANSPORTER SUBUNIT"/>
    <property type="match status" value="1"/>
</dbReference>
<gene>
    <name evidence="7" type="ORF">N177_4189</name>
</gene>
<dbReference type="InterPro" id="IPR028082">
    <property type="entry name" value="Peripla_BP_I"/>
</dbReference>
<organism evidence="7 8">
    <name type="scientific">Lutibaculum baratangense AMV1</name>
    <dbReference type="NCBI Taxonomy" id="631454"/>
    <lineage>
        <taxon>Bacteria</taxon>
        <taxon>Pseudomonadati</taxon>
        <taxon>Pseudomonadota</taxon>
        <taxon>Alphaproteobacteria</taxon>
        <taxon>Hyphomicrobiales</taxon>
        <taxon>Tepidamorphaceae</taxon>
        <taxon>Lutibaculum</taxon>
    </lineage>
</organism>
<feature type="chain" id="PRO_5004726439" evidence="5">
    <location>
        <begin position="24"/>
        <end position="369"/>
    </location>
</feature>
<dbReference type="RefSeq" id="WP_023434291.1">
    <property type="nucleotide sequence ID" value="NZ_AWXZ01000044.1"/>
</dbReference>
<dbReference type="SUPFAM" id="SSF53822">
    <property type="entry name" value="Periplasmic binding protein-like I"/>
    <property type="match status" value="1"/>
</dbReference>
<dbReference type="InterPro" id="IPR028081">
    <property type="entry name" value="Leu-bd"/>
</dbReference>
<evidence type="ECO:0000259" key="6">
    <source>
        <dbReference type="Pfam" id="PF13458"/>
    </source>
</evidence>
<dbReference type="CDD" id="cd06342">
    <property type="entry name" value="PBP1_ABC_LIVBP-like"/>
    <property type="match status" value="1"/>
</dbReference>
<dbReference type="Pfam" id="PF13458">
    <property type="entry name" value="Peripla_BP_6"/>
    <property type="match status" value="1"/>
</dbReference>
<dbReference type="PATRIC" id="fig|631454.5.peg.4133"/>
<feature type="domain" description="Leucine-binding protein" evidence="6">
    <location>
        <begin position="24"/>
        <end position="361"/>
    </location>
</feature>